<protein>
    <submittedName>
        <fullName evidence="5">GntR family transcriptional regulator</fullName>
    </submittedName>
</protein>
<dbReference type="Proteomes" id="UP000244446">
    <property type="component" value="Unassembled WGS sequence"/>
</dbReference>
<dbReference type="SMART" id="SM00345">
    <property type="entry name" value="HTH_GNTR"/>
    <property type="match status" value="1"/>
</dbReference>
<feature type="domain" description="HTH gntR-type" evidence="4">
    <location>
        <begin position="6"/>
        <end position="73"/>
    </location>
</feature>
<dbReference type="EMBL" id="QCYH01000004">
    <property type="protein sequence ID" value="PVA10341.1"/>
    <property type="molecule type" value="Genomic_DNA"/>
</dbReference>
<dbReference type="InterPro" id="IPR036390">
    <property type="entry name" value="WH_DNA-bd_sf"/>
</dbReference>
<dbReference type="PANTHER" id="PTHR43537">
    <property type="entry name" value="TRANSCRIPTIONAL REGULATOR, GNTR FAMILY"/>
    <property type="match status" value="1"/>
</dbReference>
<dbReference type="PANTHER" id="PTHR43537:SF45">
    <property type="entry name" value="GNTR FAMILY REGULATORY PROTEIN"/>
    <property type="match status" value="1"/>
</dbReference>
<dbReference type="Pfam" id="PF07729">
    <property type="entry name" value="FCD"/>
    <property type="match status" value="1"/>
</dbReference>
<dbReference type="AlphaFoldDB" id="A0A2T7G7D6"/>
<dbReference type="CDD" id="cd07377">
    <property type="entry name" value="WHTH_GntR"/>
    <property type="match status" value="1"/>
</dbReference>
<dbReference type="Pfam" id="PF00392">
    <property type="entry name" value="GntR"/>
    <property type="match status" value="1"/>
</dbReference>
<keyword evidence="3" id="KW-0804">Transcription</keyword>
<evidence type="ECO:0000313" key="6">
    <source>
        <dbReference type="Proteomes" id="UP000244446"/>
    </source>
</evidence>
<proteinExistence type="predicted"/>
<accession>A0A2T7G7D6</accession>
<evidence type="ECO:0000256" key="1">
    <source>
        <dbReference type="ARBA" id="ARBA00023015"/>
    </source>
</evidence>
<dbReference type="SUPFAM" id="SSF48008">
    <property type="entry name" value="GntR ligand-binding domain-like"/>
    <property type="match status" value="1"/>
</dbReference>
<gene>
    <name evidence="5" type="ORF">DC366_08865</name>
</gene>
<dbReference type="InterPro" id="IPR008920">
    <property type="entry name" value="TF_FadR/GntR_C"/>
</dbReference>
<keyword evidence="6" id="KW-1185">Reference proteome</keyword>
<dbReference type="PROSITE" id="PS50949">
    <property type="entry name" value="HTH_GNTR"/>
    <property type="match status" value="1"/>
</dbReference>
<comment type="caution">
    <text evidence="5">The sequence shown here is derived from an EMBL/GenBank/DDBJ whole genome shotgun (WGS) entry which is preliminary data.</text>
</comment>
<organism evidence="5 6">
    <name type="scientific">Pelagivirga sediminicola</name>
    <dbReference type="NCBI Taxonomy" id="2170575"/>
    <lineage>
        <taxon>Bacteria</taxon>
        <taxon>Pseudomonadati</taxon>
        <taxon>Pseudomonadota</taxon>
        <taxon>Alphaproteobacteria</taxon>
        <taxon>Rhodobacterales</taxon>
        <taxon>Paracoccaceae</taxon>
        <taxon>Pelagivirga</taxon>
    </lineage>
</organism>
<dbReference type="OrthoDB" id="8638122at2"/>
<dbReference type="SMART" id="SM00895">
    <property type="entry name" value="FCD"/>
    <property type="match status" value="1"/>
</dbReference>
<evidence type="ECO:0000256" key="3">
    <source>
        <dbReference type="ARBA" id="ARBA00023163"/>
    </source>
</evidence>
<dbReference type="Gene3D" id="1.10.10.10">
    <property type="entry name" value="Winged helix-like DNA-binding domain superfamily/Winged helix DNA-binding domain"/>
    <property type="match status" value="1"/>
</dbReference>
<dbReference type="InterPro" id="IPR011711">
    <property type="entry name" value="GntR_C"/>
</dbReference>
<sequence length="217" mass="23572">MSEPAVSLASKVATALRDQLTFGELAPGQRLSEAAQAEKMAVSRNTLREAFRMMTRDGLFVHEANRGVFVATPSLDTIIDIYRVRRCIECPVLRSAHAHHPAVARMASAVKAARHCEGRQDWRGVGNANMDFHSAIVDLAGSPRLTAFYGNLAAELRLVFVALGTARWLHMPYIEMNGAILAQLQAGRAAEAADLLETYLLQSERAVLAAFANAANS</sequence>
<evidence type="ECO:0000256" key="2">
    <source>
        <dbReference type="ARBA" id="ARBA00023125"/>
    </source>
</evidence>
<reference evidence="5 6" key="1">
    <citation type="submission" date="2018-04" db="EMBL/GenBank/DDBJ databases">
        <title>Pelagivirga bohaiensis gen. nov., sp. nov., a bacterium isolated from the Bohai Sea.</title>
        <authorList>
            <person name="Ji X."/>
        </authorList>
    </citation>
    <scope>NUCLEOTIDE SEQUENCE [LARGE SCALE GENOMIC DNA]</scope>
    <source>
        <strain evidence="5 6">BH-SD19</strain>
    </source>
</reference>
<evidence type="ECO:0000259" key="4">
    <source>
        <dbReference type="PROSITE" id="PS50949"/>
    </source>
</evidence>
<dbReference type="GO" id="GO:0003677">
    <property type="term" value="F:DNA binding"/>
    <property type="evidence" value="ECO:0007669"/>
    <property type="project" value="UniProtKB-KW"/>
</dbReference>
<dbReference type="InterPro" id="IPR036388">
    <property type="entry name" value="WH-like_DNA-bd_sf"/>
</dbReference>
<keyword evidence="1" id="KW-0805">Transcription regulation</keyword>
<dbReference type="InterPro" id="IPR000524">
    <property type="entry name" value="Tscrpt_reg_HTH_GntR"/>
</dbReference>
<dbReference type="RefSeq" id="WP_108691854.1">
    <property type="nucleotide sequence ID" value="NZ_QCYH01000004.1"/>
</dbReference>
<evidence type="ECO:0000313" key="5">
    <source>
        <dbReference type="EMBL" id="PVA10341.1"/>
    </source>
</evidence>
<dbReference type="GO" id="GO:0003700">
    <property type="term" value="F:DNA-binding transcription factor activity"/>
    <property type="evidence" value="ECO:0007669"/>
    <property type="project" value="InterPro"/>
</dbReference>
<dbReference type="Gene3D" id="1.20.120.530">
    <property type="entry name" value="GntR ligand-binding domain-like"/>
    <property type="match status" value="1"/>
</dbReference>
<keyword evidence="2" id="KW-0238">DNA-binding</keyword>
<dbReference type="SUPFAM" id="SSF46785">
    <property type="entry name" value="Winged helix' DNA-binding domain"/>
    <property type="match status" value="1"/>
</dbReference>
<name>A0A2T7G7D6_9RHOB</name>